<evidence type="ECO:0000313" key="1">
    <source>
        <dbReference type="EMBL" id="KAF5962140.1"/>
    </source>
</evidence>
<dbReference type="Proteomes" id="UP000593564">
    <property type="component" value="Unassembled WGS sequence"/>
</dbReference>
<proteinExistence type="predicted"/>
<evidence type="ECO:0000313" key="2">
    <source>
        <dbReference type="Proteomes" id="UP000593564"/>
    </source>
</evidence>
<dbReference type="EMBL" id="JACBKZ010000001">
    <property type="protein sequence ID" value="KAF5962140.1"/>
    <property type="molecule type" value="Genomic_DNA"/>
</dbReference>
<name>A0A7J7IB21_CAMSI</name>
<gene>
    <name evidence="1" type="ORF">HYC85_003349</name>
</gene>
<accession>A0A7J7IB21</accession>
<sequence length="110" mass="12438">MTYFPVKDFVGNGALKGILPKLLKEGWDNVRNLKLMRSEDMDAINMTQQQKDALEMRSYLYDRALMQYGDKLEDSGKSLAKLLELSNNDLSAQLGMKRGHIASTCHLKAT</sequence>
<protein>
    <recommendedName>
        <fullName evidence="3">SAM domain-containing protein</fullName>
    </recommendedName>
</protein>
<reference evidence="1 2" key="2">
    <citation type="submission" date="2020-07" db="EMBL/GenBank/DDBJ databases">
        <title>Genome assembly of wild tea tree DASZ reveals pedigree and selection history of tea varieties.</title>
        <authorList>
            <person name="Zhang W."/>
        </authorList>
    </citation>
    <scope>NUCLEOTIDE SEQUENCE [LARGE SCALE GENOMIC DNA]</scope>
    <source>
        <strain evidence="2">cv. G240</strain>
        <tissue evidence="1">Leaf</tissue>
    </source>
</reference>
<organism evidence="1 2">
    <name type="scientific">Camellia sinensis</name>
    <name type="common">Tea plant</name>
    <name type="synonym">Thea sinensis</name>
    <dbReference type="NCBI Taxonomy" id="4442"/>
    <lineage>
        <taxon>Eukaryota</taxon>
        <taxon>Viridiplantae</taxon>
        <taxon>Streptophyta</taxon>
        <taxon>Embryophyta</taxon>
        <taxon>Tracheophyta</taxon>
        <taxon>Spermatophyta</taxon>
        <taxon>Magnoliopsida</taxon>
        <taxon>eudicotyledons</taxon>
        <taxon>Gunneridae</taxon>
        <taxon>Pentapetalae</taxon>
        <taxon>asterids</taxon>
        <taxon>Ericales</taxon>
        <taxon>Theaceae</taxon>
        <taxon>Camellia</taxon>
    </lineage>
</organism>
<dbReference type="AlphaFoldDB" id="A0A7J7IB21"/>
<reference evidence="2" key="1">
    <citation type="journal article" date="2020" name="Nat. Commun.">
        <title>Genome assembly of wild tea tree DASZ reveals pedigree and selection history of tea varieties.</title>
        <authorList>
            <person name="Zhang W."/>
            <person name="Zhang Y."/>
            <person name="Qiu H."/>
            <person name="Guo Y."/>
            <person name="Wan H."/>
            <person name="Zhang X."/>
            <person name="Scossa F."/>
            <person name="Alseekh S."/>
            <person name="Zhang Q."/>
            <person name="Wang P."/>
            <person name="Xu L."/>
            <person name="Schmidt M.H."/>
            <person name="Jia X."/>
            <person name="Li D."/>
            <person name="Zhu A."/>
            <person name="Guo F."/>
            <person name="Chen W."/>
            <person name="Ni D."/>
            <person name="Usadel B."/>
            <person name="Fernie A.R."/>
            <person name="Wen W."/>
        </authorList>
    </citation>
    <scope>NUCLEOTIDE SEQUENCE [LARGE SCALE GENOMIC DNA]</scope>
    <source>
        <strain evidence="2">cv. G240</strain>
    </source>
</reference>
<keyword evidence="2" id="KW-1185">Reference proteome</keyword>
<evidence type="ECO:0008006" key="3">
    <source>
        <dbReference type="Google" id="ProtNLM"/>
    </source>
</evidence>
<comment type="caution">
    <text evidence="1">The sequence shown here is derived from an EMBL/GenBank/DDBJ whole genome shotgun (WGS) entry which is preliminary data.</text>
</comment>